<accession>A0A160T741</accession>
<evidence type="ECO:0000256" key="1">
    <source>
        <dbReference type="SAM" id="MobiDB-lite"/>
    </source>
</evidence>
<proteinExistence type="predicted"/>
<dbReference type="AlphaFoldDB" id="A0A160T741"/>
<dbReference type="EMBL" id="LN890656">
    <property type="protein sequence ID" value="CUS06261.1"/>
    <property type="molecule type" value="Genomic_DNA"/>
</dbReference>
<dbReference type="Proteomes" id="UP000215027">
    <property type="component" value="Chromosome II"/>
</dbReference>
<dbReference type="KEGG" id="pbf:CFX0092_B0727"/>
<evidence type="ECO:0000313" key="3">
    <source>
        <dbReference type="Proteomes" id="UP000215027"/>
    </source>
</evidence>
<feature type="region of interest" description="Disordered" evidence="1">
    <location>
        <begin position="1"/>
        <end position="24"/>
    </location>
</feature>
<organism evidence="2 3">
    <name type="scientific">Candidatus Promineifilum breve</name>
    <dbReference type="NCBI Taxonomy" id="1806508"/>
    <lineage>
        <taxon>Bacteria</taxon>
        <taxon>Bacillati</taxon>
        <taxon>Chloroflexota</taxon>
        <taxon>Ardenticatenia</taxon>
        <taxon>Candidatus Promineifilales</taxon>
        <taxon>Candidatus Promineifilaceae</taxon>
        <taxon>Candidatus Promineifilum</taxon>
    </lineage>
</organism>
<keyword evidence="3" id="KW-1185">Reference proteome</keyword>
<name>A0A160T741_9CHLR</name>
<gene>
    <name evidence="2" type="ORF">CFX0092_B0727</name>
</gene>
<evidence type="ECO:0000313" key="2">
    <source>
        <dbReference type="EMBL" id="CUS06261.1"/>
    </source>
</evidence>
<reference evidence="2" key="1">
    <citation type="submission" date="2016-01" db="EMBL/GenBank/DDBJ databases">
        <authorList>
            <person name="Mcilroy J.S."/>
            <person name="Karst M S."/>
            <person name="Albertsen M."/>
        </authorList>
    </citation>
    <scope>NUCLEOTIDE SEQUENCE</scope>
    <source>
        <strain evidence="2">Cfx-K</strain>
    </source>
</reference>
<protein>
    <submittedName>
        <fullName evidence="2">Uncharacterized protein</fullName>
    </submittedName>
</protein>
<sequence length="176" mass="18134">MKRITLPGSEAKGESETQAAGGGRFTADEWGALGEVAAWWRNRLASGDSAVPLESHFGGVDGRGTARTSGLTPALVTLARPLLPGRGAALLVVALGVPDPPVVGEVYSLVGLGHFYDAPGSGWLSRYATLGRAPASTTSTELRTAVVLGSGAPVIQLVGVAGLNIDWTVEVYRLEI</sequence>
<dbReference type="RefSeq" id="WP_095045560.1">
    <property type="nucleotide sequence ID" value="NZ_LN890656.1"/>
</dbReference>